<evidence type="ECO:0000313" key="2">
    <source>
        <dbReference type="EMBL" id="WAG60871.1"/>
    </source>
</evidence>
<dbReference type="EMBL" id="CP086239">
    <property type="protein sequence ID" value="WAG60871.1"/>
    <property type="molecule type" value="Genomic_DNA"/>
</dbReference>
<dbReference type="GO" id="GO:0008199">
    <property type="term" value="F:ferric iron binding"/>
    <property type="evidence" value="ECO:0007669"/>
    <property type="project" value="InterPro"/>
</dbReference>
<dbReference type="RefSeq" id="WP_216119640.1">
    <property type="nucleotide sequence ID" value="NZ_CP086239.1"/>
</dbReference>
<proteinExistence type="predicted"/>
<dbReference type="InterPro" id="IPR008331">
    <property type="entry name" value="Ferritin_DPS_dom"/>
</dbReference>
<gene>
    <name evidence="2" type="ORF">LL038_01065</name>
</gene>
<reference evidence="2" key="1">
    <citation type="submission" date="2021-11" db="EMBL/GenBank/DDBJ databases">
        <title>Clostridia strains as spoilage organisms.</title>
        <authorList>
            <person name="Wambui J."/>
            <person name="Stevens M.J.A."/>
            <person name="Stephan R."/>
        </authorList>
    </citation>
    <scope>NUCLEOTIDE SEQUENCE</scope>
    <source>
        <strain evidence="2">CF009</strain>
    </source>
</reference>
<evidence type="ECO:0000313" key="3">
    <source>
        <dbReference type="Proteomes" id="UP001164733"/>
    </source>
</evidence>
<feature type="domain" description="Ferritin-like diiron" evidence="1">
    <location>
        <begin position="1"/>
        <end position="159"/>
    </location>
</feature>
<dbReference type="Proteomes" id="UP001164733">
    <property type="component" value="Chromosome"/>
</dbReference>
<dbReference type="InterPro" id="IPR009040">
    <property type="entry name" value="Ferritin-like_diiron"/>
</dbReference>
<dbReference type="Pfam" id="PF00210">
    <property type="entry name" value="Ferritin"/>
    <property type="match status" value="1"/>
</dbReference>
<dbReference type="AlphaFoldDB" id="A0AA47EIL9"/>
<organism evidence="2 3">
    <name type="scientific">Clostridium estertheticum</name>
    <dbReference type="NCBI Taxonomy" id="238834"/>
    <lineage>
        <taxon>Bacteria</taxon>
        <taxon>Bacillati</taxon>
        <taxon>Bacillota</taxon>
        <taxon>Clostridia</taxon>
        <taxon>Eubacteriales</taxon>
        <taxon>Clostridiaceae</taxon>
        <taxon>Clostridium</taxon>
    </lineage>
</organism>
<name>A0AA47EIL9_9CLOT</name>
<evidence type="ECO:0000259" key="1">
    <source>
        <dbReference type="PROSITE" id="PS50905"/>
    </source>
</evidence>
<dbReference type="PROSITE" id="PS50905">
    <property type="entry name" value="FERRITIN_LIKE"/>
    <property type="match status" value="1"/>
</dbReference>
<accession>A0AA47EIL9</accession>
<protein>
    <recommendedName>
        <fullName evidence="1">Ferritin-like diiron domain-containing protein</fullName>
    </recommendedName>
</protein>
<sequence length="179" mass="20867">MYLTKATLNLLNEQISHEFNNHTIYRNIQAYFSNLDLDGWASFFGVQAQGEYDHYTHVISYLDDKDAPYEINVLPYTNYQFKDIKEVLEKYYATELITTKMIYAIAEQARVDNDQGTIGWLYTMPVSEGGLSLIQEQIEEEDSALSLQSEFMQGFGKSDQLNQQWIRIVNENLIHRLSK</sequence>